<keyword evidence="2" id="KW-0808">Transferase</keyword>
<proteinExistence type="predicted"/>
<dbReference type="Pfam" id="PF13302">
    <property type="entry name" value="Acetyltransf_3"/>
    <property type="match status" value="1"/>
</dbReference>
<dbReference type="InterPro" id="IPR000182">
    <property type="entry name" value="GNAT_dom"/>
</dbReference>
<keyword evidence="5" id="KW-1185">Reference proteome</keyword>
<dbReference type="InterPro" id="IPR016181">
    <property type="entry name" value="Acyl_CoA_acyltransferase"/>
</dbReference>
<dbReference type="Proteomes" id="UP001377972">
    <property type="component" value="Unassembled WGS sequence"/>
</dbReference>
<dbReference type="Gene3D" id="3.40.630.30">
    <property type="match status" value="1"/>
</dbReference>
<dbReference type="PANTHER" id="PTHR43792">
    <property type="entry name" value="GNAT FAMILY, PUTATIVE (AFU_ORTHOLOGUE AFUA_3G00765)-RELATED-RELATED"/>
    <property type="match status" value="1"/>
</dbReference>
<evidence type="ECO:0000313" key="5">
    <source>
        <dbReference type="Proteomes" id="UP001377972"/>
    </source>
</evidence>
<comment type="caution">
    <text evidence="2">The sequence shown here is derived from an EMBL/GenBank/DDBJ whole genome shotgun (WGS) entry which is preliminary data.</text>
</comment>
<gene>
    <name evidence="2" type="ORF">AOG27_11780</name>
    <name evidence="3" type="ORF">PQI24_09680</name>
</gene>
<evidence type="ECO:0000313" key="3">
    <source>
        <dbReference type="EMBL" id="MEJ6496306.1"/>
    </source>
</evidence>
<evidence type="ECO:0000259" key="1">
    <source>
        <dbReference type="PROSITE" id="PS51186"/>
    </source>
</evidence>
<dbReference type="EMBL" id="JAQPZS010000007">
    <property type="protein sequence ID" value="MEJ6496306.1"/>
    <property type="molecule type" value="Genomic_DNA"/>
</dbReference>
<dbReference type="PATRIC" id="fig|570156.3.peg.3443"/>
<dbReference type="AlphaFoldDB" id="A0A0P7DVB3"/>
<evidence type="ECO:0000313" key="2">
    <source>
        <dbReference type="EMBL" id="KPM83315.1"/>
    </source>
</evidence>
<dbReference type="SUPFAM" id="SSF55729">
    <property type="entry name" value="Acyl-CoA N-acyltransferases (Nat)"/>
    <property type="match status" value="1"/>
</dbReference>
<sequence length="176" mass="19643">MTLTTARLTLRLLNADDWPLFYTLHNDAQVIEKCFDKPSEAQLRAKFNERLKPWQPNSNSPLCLVIVETSTGKEVGVTGFTSSTVPDSQEVGYLLLPNFHGRGYATESLQAVLDYAKSEHAVREFKAVVTEGNIGSEKVLEKCGFQLVDKQLDAYAIGGVLYTDHHFHLSCTDHRA</sequence>
<evidence type="ECO:0000313" key="4">
    <source>
        <dbReference type="Proteomes" id="UP000050378"/>
    </source>
</evidence>
<dbReference type="STRING" id="570156.AOG27_11780"/>
<dbReference type="EMBL" id="LJTC01000007">
    <property type="protein sequence ID" value="KPM83315.1"/>
    <property type="molecule type" value="Genomic_DNA"/>
</dbReference>
<organism evidence="2 4">
    <name type="scientific">Pseudoalteromonas lipolytica</name>
    <dbReference type="NCBI Taxonomy" id="570156"/>
    <lineage>
        <taxon>Bacteria</taxon>
        <taxon>Pseudomonadati</taxon>
        <taxon>Pseudomonadota</taxon>
        <taxon>Gammaproteobacteria</taxon>
        <taxon>Alteromonadales</taxon>
        <taxon>Pseudoalteromonadaceae</taxon>
        <taxon>Pseudoalteromonas</taxon>
    </lineage>
</organism>
<dbReference type="Proteomes" id="UP000050378">
    <property type="component" value="Unassembled WGS sequence"/>
</dbReference>
<dbReference type="CDD" id="cd04301">
    <property type="entry name" value="NAT_SF"/>
    <property type="match status" value="1"/>
</dbReference>
<reference evidence="3 5" key="2">
    <citation type="submission" date="2023-01" db="EMBL/GenBank/DDBJ databases">
        <title>Trichodesmium-associated heterotrophic epibiont bacteria.</title>
        <authorList>
            <person name="Cleveland C.S."/>
            <person name="Webb E.A."/>
        </authorList>
    </citation>
    <scope>NUCLEOTIDE SEQUENCE [LARGE SCALE GENOMIC DNA]</scope>
    <source>
        <strain evidence="3 5">USCH2</strain>
    </source>
</reference>
<accession>A0A0P7DVB3</accession>
<dbReference type="OrthoDB" id="7852312at2"/>
<feature type="domain" description="N-acetyltransferase" evidence="1">
    <location>
        <begin position="8"/>
        <end position="174"/>
    </location>
</feature>
<name>A0A0P7DVB3_9GAMM</name>
<reference evidence="2 4" key="1">
    <citation type="submission" date="2015-09" db="EMBL/GenBank/DDBJ databases">
        <title>Draft Genome Sequence of Pseudoalteromonas lipolytica UCD-48B.</title>
        <authorList>
            <person name="Krusor M."/>
            <person name="Coil D.A."/>
            <person name="Lang J.M."/>
            <person name="Eisen J.A."/>
            <person name="Alexiev A."/>
        </authorList>
    </citation>
    <scope>NUCLEOTIDE SEQUENCE [LARGE SCALE GENOMIC DNA]</scope>
    <source>
        <strain evidence="2 4">UCD-48B</strain>
    </source>
</reference>
<dbReference type="InterPro" id="IPR051531">
    <property type="entry name" value="N-acetyltransferase"/>
</dbReference>
<dbReference type="GO" id="GO:0016747">
    <property type="term" value="F:acyltransferase activity, transferring groups other than amino-acyl groups"/>
    <property type="evidence" value="ECO:0007669"/>
    <property type="project" value="InterPro"/>
</dbReference>
<dbReference type="PANTHER" id="PTHR43792:SF1">
    <property type="entry name" value="N-ACETYLTRANSFERASE DOMAIN-CONTAINING PROTEIN"/>
    <property type="match status" value="1"/>
</dbReference>
<protein>
    <submittedName>
        <fullName evidence="2 3">Acetyltransferase</fullName>
    </submittedName>
</protein>
<dbReference type="PROSITE" id="PS51186">
    <property type="entry name" value="GNAT"/>
    <property type="match status" value="1"/>
</dbReference>
<dbReference type="RefSeq" id="WP_054553215.1">
    <property type="nucleotide sequence ID" value="NZ_JAQPZS010000007.1"/>
</dbReference>